<feature type="domain" description="Dit-like phage tail protein N-terminal" evidence="1">
    <location>
        <begin position="151"/>
        <end position="260"/>
    </location>
</feature>
<keyword evidence="3" id="KW-1185">Reference proteome</keyword>
<gene>
    <name evidence="2" type="ORF">LNN31_13565</name>
</gene>
<protein>
    <recommendedName>
        <fullName evidence="1">Dit-like phage tail protein N-terminal domain-containing protein</fullName>
    </recommendedName>
</protein>
<dbReference type="EMBL" id="CP087994">
    <property type="protein sequence ID" value="UYO61804.1"/>
    <property type="molecule type" value="Genomic_DNA"/>
</dbReference>
<dbReference type="SMART" id="SM00728">
    <property type="entry name" value="ChW"/>
    <property type="match status" value="3"/>
</dbReference>
<evidence type="ECO:0000313" key="3">
    <source>
        <dbReference type="Proteomes" id="UP001163550"/>
    </source>
</evidence>
<evidence type="ECO:0000259" key="1">
    <source>
        <dbReference type="Pfam" id="PF21821"/>
    </source>
</evidence>
<dbReference type="RefSeq" id="WP_263992595.1">
    <property type="nucleotide sequence ID" value="NZ_CP087994.1"/>
</dbReference>
<dbReference type="InterPro" id="IPR048494">
    <property type="entry name" value="Dit-like_N"/>
</dbReference>
<evidence type="ECO:0000313" key="2">
    <source>
        <dbReference type="EMBL" id="UYO61804.1"/>
    </source>
</evidence>
<dbReference type="Proteomes" id="UP001163550">
    <property type="component" value="Chromosome"/>
</dbReference>
<proteinExistence type="predicted"/>
<name>A0ABY6HEA9_9FIRM</name>
<reference evidence="2" key="1">
    <citation type="submission" date="2021-11" db="EMBL/GenBank/DDBJ databases">
        <title>Isoprene-degrading acetogen.</title>
        <authorList>
            <person name="Yang Y."/>
            <person name="Jin H."/>
            <person name="Yan J."/>
        </authorList>
    </citation>
    <scope>NUCLEOTIDE SEQUENCE</scope>
    <source>
        <strain evidence="2">Berkeley</strain>
    </source>
</reference>
<dbReference type="InterPro" id="IPR006637">
    <property type="entry name" value="ChW"/>
</dbReference>
<dbReference type="Pfam" id="PF07538">
    <property type="entry name" value="ChW"/>
    <property type="match status" value="3"/>
</dbReference>
<sequence>MIEGKAHVQNVGWTEFKSDGETIGTTGLGLRLEALIINSDYRLRYKAHVQNVGWQDWVNRGEIAGTVGQSLRMEAFRIELLDDTGKHVWYRVHLQDVGWTDWAIDGAIVGSVGESRRLEAVEIQIVDAASNEAFKKWYEDSLKCKLGDVIFTSTTGESTNMSNNVTTKAIEGGTVSDHVENKPLTMNITGIIVGDDCQEKLETIRGYTEDGDLLRYVGCDTANNMVITSFGTDRSVSLKGGVSFTLALQEIPMATGVVTVIDEAYIYTQMNNLKNGGLQPVLRE</sequence>
<accession>A0ABY6HEA9</accession>
<dbReference type="Pfam" id="PF21821">
    <property type="entry name" value="Dit_like"/>
    <property type="match status" value="1"/>
</dbReference>
<organism evidence="2 3">
    <name type="scientific">Acetobacterium wieringae</name>
    <dbReference type="NCBI Taxonomy" id="52694"/>
    <lineage>
        <taxon>Bacteria</taxon>
        <taxon>Bacillati</taxon>
        <taxon>Bacillota</taxon>
        <taxon>Clostridia</taxon>
        <taxon>Eubacteriales</taxon>
        <taxon>Eubacteriaceae</taxon>
        <taxon>Acetobacterium</taxon>
    </lineage>
</organism>